<dbReference type="CDD" id="cd14944">
    <property type="entry name" value="TRAPPC6A_Trs33"/>
    <property type="match status" value="1"/>
</dbReference>
<dbReference type="Gene3D" id="3.30.1380.20">
    <property type="entry name" value="Trafficking protein particle complex subunit 3"/>
    <property type="match status" value="1"/>
</dbReference>
<protein>
    <recommendedName>
        <fullName evidence="4">Trafficking protein particle complex subunit 6B</fullName>
    </recommendedName>
</protein>
<dbReference type="InterPro" id="IPR024096">
    <property type="entry name" value="NO_sig/Golgi_transp_ligand-bd"/>
</dbReference>
<dbReference type="GO" id="GO:0030008">
    <property type="term" value="C:TRAPP complex"/>
    <property type="evidence" value="ECO:0007669"/>
    <property type="project" value="TreeGrafter"/>
</dbReference>
<dbReference type="PANTHER" id="PTHR12817:SF0">
    <property type="entry name" value="GEO08327P1"/>
    <property type="match status" value="1"/>
</dbReference>
<keyword evidence="3" id="KW-1185">Reference proteome</keyword>
<dbReference type="AlphaFoldDB" id="A0A0L0RY86"/>
<dbReference type="Pfam" id="PF04051">
    <property type="entry name" value="TRAPP"/>
    <property type="match status" value="1"/>
</dbReference>
<gene>
    <name evidence="2" type="ORF">AMAG_00938</name>
</gene>
<proteinExistence type="inferred from homology"/>
<dbReference type="GO" id="GO:0005801">
    <property type="term" value="C:cis-Golgi network"/>
    <property type="evidence" value="ECO:0007669"/>
    <property type="project" value="TreeGrafter"/>
</dbReference>
<reference evidence="3" key="2">
    <citation type="submission" date="2009-11" db="EMBL/GenBank/DDBJ databases">
        <title>The Genome Sequence of Allomyces macrogynus strain ATCC 38327.</title>
        <authorList>
            <consortium name="The Broad Institute Genome Sequencing Platform"/>
            <person name="Russ C."/>
            <person name="Cuomo C."/>
            <person name="Shea T."/>
            <person name="Young S.K."/>
            <person name="Zeng Q."/>
            <person name="Koehrsen M."/>
            <person name="Haas B."/>
            <person name="Borodovsky M."/>
            <person name="Guigo R."/>
            <person name="Alvarado L."/>
            <person name="Berlin A."/>
            <person name="Borenstein D."/>
            <person name="Chen Z."/>
            <person name="Engels R."/>
            <person name="Freedman E."/>
            <person name="Gellesch M."/>
            <person name="Goldberg J."/>
            <person name="Griggs A."/>
            <person name="Gujja S."/>
            <person name="Heiman D."/>
            <person name="Hepburn T."/>
            <person name="Howarth C."/>
            <person name="Jen D."/>
            <person name="Larson L."/>
            <person name="Lewis B."/>
            <person name="Mehta T."/>
            <person name="Park D."/>
            <person name="Pearson M."/>
            <person name="Roberts A."/>
            <person name="Saif S."/>
            <person name="Shenoy N."/>
            <person name="Sisk P."/>
            <person name="Stolte C."/>
            <person name="Sykes S."/>
            <person name="Walk T."/>
            <person name="White J."/>
            <person name="Yandava C."/>
            <person name="Burger G."/>
            <person name="Gray M.W."/>
            <person name="Holland P.W.H."/>
            <person name="King N."/>
            <person name="Lang F.B.F."/>
            <person name="Roger A.J."/>
            <person name="Ruiz-Trillo I."/>
            <person name="Lander E."/>
            <person name="Nusbaum C."/>
        </authorList>
    </citation>
    <scope>NUCLEOTIDE SEQUENCE [LARGE SCALE GENOMIC DNA]</scope>
    <source>
        <strain evidence="3">ATCC 38327</strain>
    </source>
</reference>
<dbReference type="InterPro" id="IPR037992">
    <property type="entry name" value="TRAPPC6/Trs33"/>
</dbReference>
<evidence type="ECO:0000313" key="3">
    <source>
        <dbReference type="Proteomes" id="UP000054350"/>
    </source>
</evidence>
<name>A0A0L0RY86_ALLM3</name>
<evidence type="ECO:0000256" key="1">
    <source>
        <dbReference type="ARBA" id="ARBA00006218"/>
    </source>
</evidence>
<dbReference type="GO" id="GO:0005802">
    <property type="term" value="C:trans-Golgi network"/>
    <property type="evidence" value="ECO:0007669"/>
    <property type="project" value="TreeGrafter"/>
</dbReference>
<dbReference type="EMBL" id="GG745328">
    <property type="protein sequence ID" value="KNE55001.1"/>
    <property type="molecule type" value="Genomic_DNA"/>
</dbReference>
<evidence type="ECO:0008006" key="4">
    <source>
        <dbReference type="Google" id="ProtNLM"/>
    </source>
</evidence>
<evidence type="ECO:0000313" key="2">
    <source>
        <dbReference type="EMBL" id="KNE55001.1"/>
    </source>
</evidence>
<sequence>MSSALPTYSTTSVSGGSINNAPASSVSAVGATSFASGPLLVAEPALFGLLMEMGPALEAAMTGGDREAVFFKMEMLGYNVGQRLVERLAKDHTRFTDTLDVVKFICKEFWMAVFRKQVDNLKTNHRGVYVLQDNNFRWFMNASGATTLQDATQAMTPFLWYPCGLIRGALAGLGYATVVMAESVGIPQCTFQIKIATGR</sequence>
<organism evidence="2 3">
    <name type="scientific">Allomyces macrogynus (strain ATCC 38327)</name>
    <name type="common">Allomyces javanicus var. macrogynus</name>
    <dbReference type="NCBI Taxonomy" id="578462"/>
    <lineage>
        <taxon>Eukaryota</taxon>
        <taxon>Fungi</taxon>
        <taxon>Fungi incertae sedis</taxon>
        <taxon>Blastocladiomycota</taxon>
        <taxon>Blastocladiomycetes</taxon>
        <taxon>Blastocladiales</taxon>
        <taxon>Blastocladiaceae</taxon>
        <taxon>Allomyces</taxon>
    </lineage>
</organism>
<reference evidence="2 3" key="1">
    <citation type="submission" date="2009-11" db="EMBL/GenBank/DDBJ databases">
        <title>Annotation of Allomyces macrogynus ATCC 38327.</title>
        <authorList>
            <consortium name="The Broad Institute Genome Sequencing Platform"/>
            <person name="Russ C."/>
            <person name="Cuomo C."/>
            <person name="Burger G."/>
            <person name="Gray M.W."/>
            <person name="Holland P.W.H."/>
            <person name="King N."/>
            <person name="Lang F.B.F."/>
            <person name="Roger A.J."/>
            <person name="Ruiz-Trillo I."/>
            <person name="Young S.K."/>
            <person name="Zeng Q."/>
            <person name="Gargeya S."/>
            <person name="Fitzgerald M."/>
            <person name="Haas B."/>
            <person name="Abouelleil A."/>
            <person name="Alvarado L."/>
            <person name="Arachchi H.M."/>
            <person name="Berlin A."/>
            <person name="Chapman S.B."/>
            <person name="Gearin G."/>
            <person name="Goldberg J."/>
            <person name="Griggs A."/>
            <person name="Gujja S."/>
            <person name="Hansen M."/>
            <person name="Heiman D."/>
            <person name="Howarth C."/>
            <person name="Larimer J."/>
            <person name="Lui A."/>
            <person name="MacDonald P.J.P."/>
            <person name="McCowen C."/>
            <person name="Montmayeur A."/>
            <person name="Murphy C."/>
            <person name="Neiman D."/>
            <person name="Pearson M."/>
            <person name="Priest M."/>
            <person name="Roberts A."/>
            <person name="Saif S."/>
            <person name="Shea T."/>
            <person name="Sisk P."/>
            <person name="Stolte C."/>
            <person name="Sykes S."/>
            <person name="Wortman J."/>
            <person name="Nusbaum C."/>
            <person name="Birren B."/>
        </authorList>
    </citation>
    <scope>NUCLEOTIDE SEQUENCE [LARGE SCALE GENOMIC DNA]</scope>
    <source>
        <strain evidence="2 3">ATCC 38327</strain>
    </source>
</reference>
<dbReference type="PANTHER" id="PTHR12817">
    <property type="entry name" value="TRAFFICKING PROTEIN PARTICLE COMPLEX SUBUNIT 6B"/>
    <property type="match status" value="1"/>
</dbReference>
<accession>A0A0L0RY86</accession>
<dbReference type="InterPro" id="IPR007194">
    <property type="entry name" value="TRAPP_component"/>
</dbReference>
<dbReference type="SUPFAM" id="SSF111126">
    <property type="entry name" value="Ligand-binding domain in the NO signalling and Golgi transport"/>
    <property type="match status" value="1"/>
</dbReference>
<dbReference type="eggNOG" id="KOG3316">
    <property type="taxonomic scope" value="Eukaryota"/>
</dbReference>
<dbReference type="OMA" id="DREAVFF"/>
<dbReference type="STRING" id="578462.A0A0L0RY86"/>
<dbReference type="Proteomes" id="UP000054350">
    <property type="component" value="Unassembled WGS sequence"/>
</dbReference>
<dbReference type="OrthoDB" id="941624at2759"/>
<dbReference type="VEuPathDB" id="FungiDB:AMAG_00938"/>
<dbReference type="GO" id="GO:0006888">
    <property type="term" value="P:endoplasmic reticulum to Golgi vesicle-mediated transport"/>
    <property type="evidence" value="ECO:0007669"/>
    <property type="project" value="TreeGrafter"/>
</dbReference>
<comment type="similarity">
    <text evidence="1">Belongs to the TRAPP small subunits family. BET3 subfamily.</text>
</comment>